<dbReference type="SUPFAM" id="SSF47459">
    <property type="entry name" value="HLH, helix-loop-helix DNA-binding domain"/>
    <property type="match status" value="1"/>
</dbReference>
<keyword evidence="4" id="KW-0804">Transcription</keyword>
<dbReference type="GO" id="GO:0046983">
    <property type="term" value="F:protein dimerization activity"/>
    <property type="evidence" value="ECO:0007669"/>
    <property type="project" value="InterPro"/>
</dbReference>
<feature type="domain" description="BHLH" evidence="7">
    <location>
        <begin position="51"/>
        <end position="108"/>
    </location>
</feature>
<reference evidence="9" key="1">
    <citation type="submission" date="2022-11" db="UniProtKB">
        <authorList>
            <consortium name="WormBaseParasite"/>
        </authorList>
    </citation>
    <scope>IDENTIFICATION</scope>
</reference>
<keyword evidence="3" id="KW-0238">DNA-binding</keyword>
<keyword evidence="5" id="KW-0539">Nucleus</keyword>
<dbReference type="InterPro" id="IPR036638">
    <property type="entry name" value="HLH_DNA-bd_sf"/>
</dbReference>
<dbReference type="InterPro" id="IPR050370">
    <property type="entry name" value="HES_HEY"/>
</dbReference>
<name>A0A915JI48_ROMCU</name>
<dbReference type="Gene3D" id="4.10.280.10">
    <property type="entry name" value="Helix-loop-helix DNA-binding domain"/>
    <property type="match status" value="1"/>
</dbReference>
<dbReference type="GO" id="GO:0003677">
    <property type="term" value="F:DNA binding"/>
    <property type="evidence" value="ECO:0007669"/>
    <property type="project" value="UniProtKB-KW"/>
</dbReference>
<evidence type="ECO:0000256" key="5">
    <source>
        <dbReference type="ARBA" id="ARBA00023242"/>
    </source>
</evidence>
<dbReference type="AlphaFoldDB" id="A0A915JI48"/>
<evidence type="ECO:0000256" key="4">
    <source>
        <dbReference type="ARBA" id="ARBA00023163"/>
    </source>
</evidence>
<keyword evidence="8" id="KW-1185">Reference proteome</keyword>
<feature type="compositionally biased region" description="Polar residues" evidence="6">
    <location>
        <begin position="197"/>
        <end position="218"/>
    </location>
</feature>
<dbReference type="FunFam" id="4.10.280.10:FF:000009">
    <property type="entry name" value="Transcription factor HES-1"/>
    <property type="match status" value="1"/>
</dbReference>
<evidence type="ECO:0000313" key="9">
    <source>
        <dbReference type="WBParaSite" id="nRc.2.0.1.t25793-RA"/>
    </source>
</evidence>
<evidence type="ECO:0000313" key="8">
    <source>
        <dbReference type="Proteomes" id="UP000887565"/>
    </source>
</evidence>
<sequence>MSVKVKRHGRGSMELLDAKLLAKIERKDRCSGRSYGKRSLTRDQEINFDSLEMAKKPIMEKKRRKRINDSLNELKNILLEIMKKDPSQTAKLEKADILEFTVQYLRNSLALTKFSSPHKNYSNFQTTSSSSLFLAGWRLCLTDVTGLLRTLNFPLEITNFVVEKLNVQLFRHQIDHHRSAAFFNGQMMATNSNTKTLNSAKQDTSHVKQSNQLLSNKNDGGLWRPW</sequence>
<comment type="subcellular location">
    <subcellularLocation>
        <location evidence="1">Nucleus</location>
    </subcellularLocation>
</comment>
<evidence type="ECO:0000259" key="7">
    <source>
        <dbReference type="PROSITE" id="PS50888"/>
    </source>
</evidence>
<evidence type="ECO:0000256" key="2">
    <source>
        <dbReference type="ARBA" id="ARBA00023015"/>
    </source>
</evidence>
<dbReference type="GO" id="GO:0005634">
    <property type="term" value="C:nucleus"/>
    <property type="evidence" value="ECO:0007669"/>
    <property type="project" value="UniProtKB-SubCell"/>
</dbReference>
<dbReference type="Pfam" id="PF00010">
    <property type="entry name" value="HLH"/>
    <property type="match status" value="1"/>
</dbReference>
<dbReference type="SMART" id="SM00353">
    <property type="entry name" value="HLH"/>
    <property type="match status" value="1"/>
</dbReference>
<dbReference type="Proteomes" id="UP000887565">
    <property type="component" value="Unplaced"/>
</dbReference>
<protein>
    <submittedName>
        <fullName evidence="9">BHLH domain-containing protein</fullName>
    </submittedName>
</protein>
<keyword evidence="2" id="KW-0805">Transcription regulation</keyword>
<accession>A0A915JI48</accession>
<evidence type="ECO:0000256" key="6">
    <source>
        <dbReference type="SAM" id="MobiDB-lite"/>
    </source>
</evidence>
<dbReference type="InterPro" id="IPR011598">
    <property type="entry name" value="bHLH_dom"/>
</dbReference>
<feature type="region of interest" description="Disordered" evidence="6">
    <location>
        <begin position="197"/>
        <end position="226"/>
    </location>
</feature>
<dbReference type="PANTHER" id="PTHR10985">
    <property type="entry name" value="BASIC HELIX-LOOP-HELIX TRANSCRIPTION FACTOR, HES-RELATED"/>
    <property type="match status" value="1"/>
</dbReference>
<organism evidence="8 9">
    <name type="scientific">Romanomermis culicivorax</name>
    <name type="common">Nematode worm</name>
    <dbReference type="NCBI Taxonomy" id="13658"/>
    <lineage>
        <taxon>Eukaryota</taxon>
        <taxon>Metazoa</taxon>
        <taxon>Ecdysozoa</taxon>
        <taxon>Nematoda</taxon>
        <taxon>Enoplea</taxon>
        <taxon>Dorylaimia</taxon>
        <taxon>Mermithida</taxon>
        <taxon>Mermithoidea</taxon>
        <taxon>Mermithidae</taxon>
        <taxon>Romanomermis</taxon>
    </lineage>
</organism>
<proteinExistence type="predicted"/>
<dbReference type="PROSITE" id="PS50888">
    <property type="entry name" value="BHLH"/>
    <property type="match status" value="1"/>
</dbReference>
<evidence type="ECO:0000256" key="1">
    <source>
        <dbReference type="ARBA" id="ARBA00004123"/>
    </source>
</evidence>
<dbReference type="WBParaSite" id="nRc.2.0.1.t25793-RA">
    <property type="protein sequence ID" value="nRc.2.0.1.t25793-RA"/>
    <property type="gene ID" value="nRc.2.0.1.g25793"/>
</dbReference>
<evidence type="ECO:0000256" key="3">
    <source>
        <dbReference type="ARBA" id="ARBA00023125"/>
    </source>
</evidence>